<dbReference type="InterPro" id="IPR007219">
    <property type="entry name" value="XnlR_reg_dom"/>
</dbReference>
<keyword evidence="1" id="KW-0479">Metal-binding</keyword>
<dbReference type="Gene3D" id="4.10.240.10">
    <property type="entry name" value="Zn(2)-C6 fungal-type DNA-binding domain"/>
    <property type="match status" value="1"/>
</dbReference>
<dbReference type="GO" id="GO:0009893">
    <property type="term" value="P:positive regulation of metabolic process"/>
    <property type="evidence" value="ECO:0007669"/>
    <property type="project" value="UniProtKB-ARBA"/>
</dbReference>
<dbReference type="AlphaFoldDB" id="A0A2I2FJY7"/>
<keyword evidence="6" id="KW-0539">Nucleus</keyword>
<dbReference type="Pfam" id="PF04082">
    <property type="entry name" value="Fungal_trans"/>
    <property type="match status" value="1"/>
</dbReference>
<dbReference type="InterPro" id="IPR001138">
    <property type="entry name" value="Zn2Cys6_DnaBD"/>
</dbReference>
<name>A0A2I2FJY7_ASPCN</name>
<dbReference type="InterPro" id="IPR052073">
    <property type="entry name" value="Amide_Lactam_Regulators"/>
</dbReference>
<dbReference type="Proteomes" id="UP000234585">
    <property type="component" value="Unassembled WGS sequence"/>
</dbReference>
<dbReference type="GO" id="GO:0000981">
    <property type="term" value="F:DNA-binding transcription factor activity, RNA polymerase II-specific"/>
    <property type="evidence" value="ECO:0007669"/>
    <property type="project" value="InterPro"/>
</dbReference>
<evidence type="ECO:0000256" key="1">
    <source>
        <dbReference type="ARBA" id="ARBA00022723"/>
    </source>
</evidence>
<dbReference type="PANTHER" id="PTHR47171">
    <property type="entry name" value="FARA-RELATED"/>
    <property type="match status" value="1"/>
</dbReference>
<dbReference type="SUPFAM" id="SSF57701">
    <property type="entry name" value="Zn2/Cys6 DNA-binding domain"/>
    <property type="match status" value="1"/>
</dbReference>
<keyword evidence="9" id="KW-1185">Reference proteome</keyword>
<dbReference type="SMART" id="SM00906">
    <property type="entry name" value="Fungal_trans"/>
    <property type="match status" value="1"/>
</dbReference>
<protein>
    <recommendedName>
        <fullName evidence="7">Xylanolytic transcriptional activator regulatory domain-containing protein</fullName>
    </recommendedName>
</protein>
<dbReference type="PANTHER" id="PTHR47171:SF5">
    <property type="entry name" value="ZN(II)2CYS6 TRANSCRIPTION FACTOR (EUROFUNG)"/>
    <property type="match status" value="1"/>
</dbReference>
<dbReference type="InterPro" id="IPR036864">
    <property type="entry name" value="Zn2-C6_fun-type_DNA-bd_sf"/>
</dbReference>
<sequence length="601" mass="67381">MERNRIVSRTRARVICVPCHERKVRCDLQDSHNKVCSNCRRLEQHCIPRRGRRHKGRMLAGEPADIFRQSDSMLRNGAGESTPPAGSPIVGDRATSAYRNPGSRSFIASDSVLYEAPLSGNIPSASSLDDWKQIEQQLQDHSRRNITAQVGEPLGRALCDSFAENLGHWYPFVDISEIDLQTSPLLGKALLLAGSLTRRIETVDDLQIPYALYQQAKEKINSSSGDDPMTLLQAITIIAYWSLRPPSVVSLDGPWHWAGLAMRLALQIGMHRESTYSRLQDPARCRLIWWHLMNSDVLQAACWGRPCLIQFSSQDVQLPQQLDLTNIPLQASEGITRLLLILRKAMELEVSSPSSTVAALIDWHRALPLQLKLHNLAGTRNTYVRAINEMFIMYFAIIIHVLFRHDLDKDRRPRASPTTIVASSCMIRLYEEMYYHEHAARLGSVHGFFLMLAAIPQIFHRTQIAEKETLREKELDLICAILKHLRVKFGGSNMVLNRILRLRAESQSNAGQDSVADAYSPAGGVSAEDPIEGVDQLFPFPADFSTNLDLLQHGESVGESHEDVMIDVLAFESSLIDWSMDNSSNFHAMTAADFPLSAMSA</sequence>
<evidence type="ECO:0000256" key="2">
    <source>
        <dbReference type="ARBA" id="ARBA00022833"/>
    </source>
</evidence>
<evidence type="ECO:0000256" key="5">
    <source>
        <dbReference type="ARBA" id="ARBA00023163"/>
    </source>
</evidence>
<dbReference type="RefSeq" id="XP_024674936.1">
    <property type="nucleotide sequence ID" value="XM_024819717.1"/>
</dbReference>
<dbReference type="GO" id="GO:0008270">
    <property type="term" value="F:zinc ion binding"/>
    <property type="evidence" value="ECO:0007669"/>
    <property type="project" value="InterPro"/>
</dbReference>
<dbReference type="GO" id="GO:0003677">
    <property type="term" value="F:DNA binding"/>
    <property type="evidence" value="ECO:0007669"/>
    <property type="project" value="UniProtKB-KW"/>
</dbReference>
<proteinExistence type="predicted"/>
<dbReference type="GO" id="GO:0006351">
    <property type="term" value="P:DNA-templated transcription"/>
    <property type="evidence" value="ECO:0007669"/>
    <property type="project" value="InterPro"/>
</dbReference>
<evidence type="ECO:0000313" key="8">
    <source>
        <dbReference type="EMBL" id="PLB40924.1"/>
    </source>
</evidence>
<keyword evidence="4" id="KW-0238">DNA-binding</keyword>
<dbReference type="GeneID" id="36526877"/>
<keyword evidence="2" id="KW-0862">Zinc</keyword>
<evidence type="ECO:0000256" key="3">
    <source>
        <dbReference type="ARBA" id="ARBA00023015"/>
    </source>
</evidence>
<dbReference type="OrthoDB" id="39175at2759"/>
<reference evidence="8 9" key="1">
    <citation type="submission" date="2017-12" db="EMBL/GenBank/DDBJ databases">
        <authorList>
            <consortium name="DOE Joint Genome Institute"/>
            <person name="Haridas S."/>
            <person name="Kjaerbolling I."/>
            <person name="Vesth T.C."/>
            <person name="Frisvad J.C."/>
            <person name="Nybo J.L."/>
            <person name="Theobald S."/>
            <person name="Kuo A."/>
            <person name="Bowyer P."/>
            <person name="Matsuda Y."/>
            <person name="Mondo S."/>
            <person name="Lyhne E.K."/>
            <person name="Kogle M.E."/>
            <person name="Clum A."/>
            <person name="Lipzen A."/>
            <person name="Salamov A."/>
            <person name="Ngan C.Y."/>
            <person name="Daum C."/>
            <person name="Chiniquy J."/>
            <person name="Barry K."/>
            <person name="LaButti K."/>
            <person name="Simmons B.A."/>
            <person name="Magnuson J.K."/>
            <person name="Mortensen U.H."/>
            <person name="Larsen T.O."/>
            <person name="Grigoriev I.V."/>
            <person name="Baker S.E."/>
            <person name="Andersen M.R."/>
            <person name="Nordberg H.P."/>
            <person name="Cantor M.N."/>
            <person name="Hua S.X."/>
        </authorList>
    </citation>
    <scope>NUCLEOTIDE SEQUENCE [LARGE SCALE GENOMIC DNA]</scope>
    <source>
        <strain evidence="8 9">CBS 102.13</strain>
    </source>
</reference>
<accession>A0A2I2FJY7</accession>
<organism evidence="8 9">
    <name type="scientific">Aspergillus candidus</name>
    <dbReference type="NCBI Taxonomy" id="41067"/>
    <lineage>
        <taxon>Eukaryota</taxon>
        <taxon>Fungi</taxon>
        <taxon>Dikarya</taxon>
        <taxon>Ascomycota</taxon>
        <taxon>Pezizomycotina</taxon>
        <taxon>Eurotiomycetes</taxon>
        <taxon>Eurotiomycetidae</taxon>
        <taxon>Eurotiales</taxon>
        <taxon>Aspergillaceae</taxon>
        <taxon>Aspergillus</taxon>
        <taxon>Aspergillus subgen. Circumdati</taxon>
    </lineage>
</organism>
<keyword evidence="3" id="KW-0805">Transcription regulation</keyword>
<dbReference type="CDD" id="cd00067">
    <property type="entry name" value="GAL4"/>
    <property type="match status" value="1"/>
</dbReference>
<dbReference type="CDD" id="cd12148">
    <property type="entry name" value="fungal_TF_MHR"/>
    <property type="match status" value="1"/>
</dbReference>
<keyword evidence="5" id="KW-0804">Transcription</keyword>
<evidence type="ECO:0000256" key="6">
    <source>
        <dbReference type="ARBA" id="ARBA00023242"/>
    </source>
</evidence>
<dbReference type="EMBL" id="KZ559122">
    <property type="protein sequence ID" value="PLB40924.1"/>
    <property type="molecule type" value="Genomic_DNA"/>
</dbReference>
<feature type="domain" description="Xylanolytic transcriptional activator regulatory" evidence="7">
    <location>
        <begin position="254"/>
        <end position="325"/>
    </location>
</feature>
<gene>
    <name evidence="8" type="ORF">BDW47DRAFT_73560</name>
</gene>
<evidence type="ECO:0000313" key="9">
    <source>
        <dbReference type="Proteomes" id="UP000234585"/>
    </source>
</evidence>
<evidence type="ECO:0000256" key="4">
    <source>
        <dbReference type="ARBA" id="ARBA00023125"/>
    </source>
</evidence>
<evidence type="ECO:0000259" key="7">
    <source>
        <dbReference type="SMART" id="SM00906"/>
    </source>
</evidence>